<reference evidence="7 8" key="1">
    <citation type="submission" date="2020-04" db="EMBL/GenBank/DDBJ databases">
        <authorList>
            <person name="Zheng R.K."/>
            <person name="Sun C.M."/>
        </authorList>
    </citation>
    <scope>NUCLEOTIDE SEQUENCE [LARGE SCALE GENOMIC DNA]</scope>
    <source>
        <strain evidence="8">zrk29</strain>
    </source>
</reference>
<dbReference type="InterPro" id="IPR020103">
    <property type="entry name" value="PsdUridine_synth_cat_dom_sf"/>
</dbReference>
<dbReference type="SUPFAM" id="SSF55120">
    <property type="entry name" value="Pseudouridine synthase"/>
    <property type="match status" value="1"/>
</dbReference>
<dbReference type="GO" id="GO:0009982">
    <property type="term" value="F:pseudouridine synthase activity"/>
    <property type="evidence" value="ECO:0007669"/>
    <property type="project" value="InterPro"/>
</dbReference>
<protein>
    <recommendedName>
        <fullName evidence="4">RNA pseudouridylate synthase</fullName>
    </recommendedName>
    <alternativeName>
        <fullName evidence="5">RNA-uridine isomerase</fullName>
    </alternativeName>
</protein>
<dbReference type="InterPro" id="IPR006145">
    <property type="entry name" value="PsdUridine_synth_RsuA/RluA"/>
</dbReference>
<evidence type="ECO:0000256" key="5">
    <source>
        <dbReference type="ARBA" id="ARBA00033164"/>
    </source>
</evidence>
<dbReference type="AlphaFoldDB" id="A0A7L6N2H7"/>
<dbReference type="CDD" id="cd02869">
    <property type="entry name" value="PseudoU_synth_RluA_like"/>
    <property type="match status" value="1"/>
</dbReference>
<evidence type="ECO:0000256" key="3">
    <source>
        <dbReference type="ARBA" id="ARBA00023235"/>
    </source>
</evidence>
<dbReference type="PANTHER" id="PTHR21600:SF83">
    <property type="entry name" value="PSEUDOURIDYLATE SYNTHASE RPUSD4, MITOCHONDRIAL"/>
    <property type="match status" value="1"/>
</dbReference>
<dbReference type="GO" id="GO:0001522">
    <property type="term" value="P:pseudouridine synthesis"/>
    <property type="evidence" value="ECO:0007669"/>
    <property type="project" value="InterPro"/>
</dbReference>
<dbReference type="Proteomes" id="UP000512167">
    <property type="component" value="Chromosome"/>
</dbReference>
<evidence type="ECO:0000256" key="2">
    <source>
        <dbReference type="ARBA" id="ARBA00010876"/>
    </source>
</evidence>
<keyword evidence="8" id="KW-1185">Reference proteome</keyword>
<sequence>MMDIKILYEDNHLLVAVKKPGVLSQAGSLDMPDMLSILKDYIKDKYQKPGNVFLGLVHRLDLNVGGVMVFARTSKAAKRLNEQVRNHLFSKKYLAVVLGKMNLDQQVHVLENYIKKDEVHKVAQITESKNDQYAKLTYQVIEQVNIKRDVISLVDISLETGRFHQIRAQFSHIGHPLYGDNKYGPKTLGYELGLYAYELSFSHPITKESLTFIHYPGEGIFKSFIIFGGNSNDSNEN</sequence>
<evidence type="ECO:0000256" key="1">
    <source>
        <dbReference type="ARBA" id="ARBA00000073"/>
    </source>
</evidence>
<dbReference type="EMBL" id="CP051151">
    <property type="protein sequence ID" value="QLY39428.1"/>
    <property type="molecule type" value="Genomic_DNA"/>
</dbReference>
<gene>
    <name evidence="7" type="ORF">HF295_00555</name>
</gene>
<keyword evidence="3" id="KW-0413">Isomerase</keyword>
<accession>A0A7L6N2H7</accession>
<dbReference type="Pfam" id="PF00849">
    <property type="entry name" value="PseudoU_synth_2"/>
    <property type="match status" value="1"/>
</dbReference>
<dbReference type="GO" id="GO:0003723">
    <property type="term" value="F:RNA binding"/>
    <property type="evidence" value="ECO:0007669"/>
    <property type="project" value="InterPro"/>
</dbReference>
<dbReference type="InterPro" id="IPR050188">
    <property type="entry name" value="RluA_PseudoU_synthase"/>
</dbReference>
<comment type="similarity">
    <text evidence="2">Belongs to the pseudouridine synthase RluA family.</text>
</comment>
<dbReference type="KEGG" id="tbk:HF295_00555"/>
<evidence type="ECO:0000313" key="7">
    <source>
        <dbReference type="EMBL" id="QLY39428.1"/>
    </source>
</evidence>
<evidence type="ECO:0000313" key="8">
    <source>
        <dbReference type="Proteomes" id="UP000512167"/>
    </source>
</evidence>
<dbReference type="GO" id="GO:0006396">
    <property type="term" value="P:RNA processing"/>
    <property type="evidence" value="ECO:0007669"/>
    <property type="project" value="UniProtKB-ARBA"/>
</dbReference>
<proteinExistence type="inferred from homology"/>
<organism evidence="7 8">
    <name type="scientific">Hujiaoplasma nucleasis</name>
    <dbReference type="NCBI Taxonomy" id="2725268"/>
    <lineage>
        <taxon>Bacteria</taxon>
        <taxon>Bacillati</taxon>
        <taxon>Mycoplasmatota</taxon>
        <taxon>Mollicutes</taxon>
        <taxon>Candidatus Izemoplasmatales</taxon>
        <taxon>Hujiaoplasmataceae</taxon>
        <taxon>Hujiaoplasma</taxon>
    </lineage>
</organism>
<feature type="domain" description="Pseudouridine synthase RsuA/RluA-like" evidence="6">
    <location>
        <begin position="12"/>
        <end position="172"/>
    </location>
</feature>
<name>A0A7L6N2H7_9MOLU</name>
<evidence type="ECO:0000256" key="4">
    <source>
        <dbReference type="ARBA" id="ARBA00031870"/>
    </source>
</evidence>
<comment type="catalytic activity">
    <reaction evidence="1">
        <text>a uridine in RNA = a pseudouridine in RNA</text>
        <dbReference type="Rhea" id="RHEA:48348"/>
        <dbReference type="Rhea" id="RHEA-COMP:12068"/>
        <dbReference type="Rhea" id="RHEA-COMP:12069"/>
        <dbReference type="ChEBI" id="CHEBI:65314"/>
        <dbReference type="ChEBI" id="CHEBI:65315"/>
    </reaction>
</comment>
<dbReference type="Gene3D" id="3.30.2350.10">
    <property type="entry name" value="Pseudouridine synthase"/>
    <property type="match status" value="1"/>
</dbReference>
<evidence type="ECO:0000259" key="6">
    <source>
        <dbReference type="Pfam" id="PF00849"/>
    </source>
</evidence>
<dbReference type="GO" id="GO:0140098">
    <property type="term" value="F:catalytic activity, acting on RNA"/>
    <property type="evidence" value="ECO:0007669"/>
    <property type="project" value="UniProtKB-ARBA"/>
</dbReference>
<dbReference type="PANTHER" id="PTHR21600">
    <property type="entry name" value="MITOCHONDRIAL RNA PSEUDOURIDINE SYNTHASE"/>
    <property type="match status" value="1"/>
</dbReference>